<evidence type="ECO:0000256" key="2">
    <source>
        <dbReference type="ARBA" id="ARBA00010504"/>
    </source>
</evidence>
<reference evidence="21 22" key="1">
    <citation type="submission" date="2019-07" db="EMBL/GenBank/DDBJ databases">
        <title>Annotation for the trematode Paragonimus westermani.</title>
        <authorList>
            <person name="Choi Y.-J."/>
        </authorList>
    </citation>
    <scope>NUCLEOTIDE SEQUENCE [LARGE SCALE GENOMIC DNA]</scope>
    <source>
        <strain evidence="21">180907_Pwestermani</strain>
    </source>
</reference>
<dbReference type="PROSITE" id="PS50055">
    <property type="entry name" value="TYR_PHOSPHATASE_PTP"/>
    <property type="match status" value="2"/>
</dbReference>
<comment type="similarity">
    <text evidence="2">Belongs to the protein-tyrosine phosphatase family. Receptor class 2A subfamily.</text>
</comment>
<dbReference type="InterPro" id="IPR003598">
    <property type="entry name" value="Ig_sub2"/>
</dbReference>
<name>A0A8T0D7M8_9TREM</name>
<dbReference type="SMART" id="SM00408">
    <property type="entry name" value="IGc2"/>
    <property type="match status" value="2"/>
</dbReference>
<dbReference type="PROSITE" id="PS00383">
    <property type="entry name" value="TYR_PHOSPHATASE_1"/>
    <property type="match status" value="2"/>
</dbReference>
<keyword evidence="12" id="KW-0675">Receptor</keyword>
<dbReference type="PANTHER" id="PTHR46957">
    <property type="entry name" value="CYTOKINE RECEPTOR"/>
    <property type="match status" value="1"/>
</dbReference>
<dbReference type="FunFam" id="2.60.40.10:FF:000010">
    <property type="entry name" value="receptor-type tyrosine-protein phosphatase delta isoform X1"/>
    <property type="match status" value="1"/>
</dbReference>
<evidence type="ECO:0000259" key="19">
    <source>
        <dbReference type="PROSITE" id="PS50835"/>
    </source>
</evidence>
<feature type="domain" description="Tyrosine specific protein phosphatases" evidence="18">
    <location>
        <begin position="2166"/>
        <end position="2240"/>
    </location>
</feature>
<organism evidence="21 22">
    <name type="scientific">Paragonimus westermani</name>
    <dbReference type="NCBI Taxonomy" id="34504"/>
    <lineage>
        <taxon>Eukaryota</taxon>
        <taxon>Metazoa</taxon>
        <taxon>Spiralia</taxon>
        <taxon>Lophotrochozoa</taxon>
        <taxon>Platyhelminthes</taxon>
        <taxon>Trematoda</taxon>
        <taxon>Digenea</taxon>
        <taxon>Plagiorchiida</taxon>
        <taxon>Troglotremata</taxon>
        <taxon>Troglotrematidae</taxon>
        <taxon>Paragonimus</taxon>
    </lineage>
</organism>
<dbReference type="Proteomes" id="UP000699462">
    <property type="component" value="Unassembled WGS sequence"/>
</dbReference>
<evidence type="ECO:0000256" key="11">
    <source>
        <dbReference type="ARBA" id="ARBA00023157"/>
    </source>
</evidence>
<dbReference type="InterPro" id="IPR003599">
    <property type="entry name" value="Ig_sub"/>
</dbReference>
<evidence type="ECO:0000256" key="7">
    <source>
        <dbReference type="ARBA" id="ARBA00022801"/>
    </source>
</evidence>
<feature type="domain" description="Tyrosine specific protein phosphatases" evidence="18">
    <location>
        <begin position="2582"/>
        <end position="2658"/>
    </location>
</feature>
<dbReference type="OrthoDB" id="10253954at2759"/>
<evidence type="ECO:0000256" key="8">
    <source>
        <dbReference type="ARBA" id="ARBA00022912"/>
    </source>
</evidence>
<dbReference type="GO" id="GO:0016020">
    <property type="term" value="C:membrane"/>
    <property type="evidence" value="ECO:0007669"/>
    <property type="project" value="UniProtKB-SubCell"/>
</dbReference>
<evidence type="ECO:0000256" key="10">
    <source>
        <dbReference type="ARBA" id="ARBA00023136"/>
    </source>
</evidence>
<dbReference type="SUPFAM" id="SSF49265">
    <property type="entry name" value="Fibronectin type III"/>
    <property type="match status" value="4"/>
</dbReference>
<evidence type="ECO:0000256" key="16">
    <source>
        <dbReference type="SAM" id="MobiDB-lite"/>
    </source>
</evidence>
<dbReference type="InterPro" id="IPR013098">
    <property type="entry name" value="Ig_I-set"/>
</dbReference>
<feature type="region of interest" description="Disordered" evidence="16">
    <location>
        <begin position="2325"/>
        <end position="2349"/>
    </location>
</feature>
<comment type="subcellular location">
    <subcellularLocation>
        <location evidence="1">Membrane</location>
        <topology evidence="1">Single-pass type I membrane protein</topology>
    </subcellularLocation>
</comment>
<dbReference type="PRINTS" id="PR00700">
    <property type="entry name" value="PRTYPHPHTASE"/>
</dbReference>
<evidence type="ECO:0000256" key="13">
    <source>
        <dbReference type="ARBA" id="ARBA00023180"/>
    </source>
</evidence>
<dbReference type="InterPro" id="IPR050713">
    <property type="entry name" value="RTP_Phos/Ushers"/>
</dbReference>
<keyword evidence="10" id="KW-0472">Membrane</keyword>
<feature type="domain" description="Tyrosine-protein phosphatase" evidence="17">
    <location>
        <begin position="2360"/>
        <end position="2667"/>
    </location>
</feature>
<dbReference type="InterPro" id="IPR007110">
    <property type="entry name" value="Ig-like_dom"/>
</dbReference>
<dbReference type="Pfam" id="PF07679">
    <property type="entry name" value="I-set"/>
    <property type="match status" value="1"/>
</dbReference>
<dbReference type="Gene3D" id="2.60.40.10">
    <property type="entry name" value="Immunoglobulins"/>
    <property type="match status" value="7"/>
</dbReference>
<keyword evidence="13" id="KW-0325">Glycoprotein</keyword>
<proteinExistence type="inferred from homology"/>
<dbReference type="GO" id="GO:0004725">
    <property type="term" value="F:protein tyrosine phosphatase activity"/>
    <property type="evidence" value="ECO:0007669"/>
    <property type="project" value="UniProtKB-EC"/>
</dbReference>
<evidence type="ECO:0000256" key="3">
    <source>
        <dbReference type="ARBA" id="ARBA00013064"/>
    </source>
</evidence>
<dbReference type="SMART" id="SM00409">
    <property type="entry name" value="IG"/>
    <property type="match status" value="2"/>
</dbReference>
<gene>
    <name evidence="21" type="ORF">P879_01594</name>
</gene>
<feature type="domain" description="Ig-like" evidence="19">
    <location>
        <begin position="195"/>
        <end position="280"/>
    </location>
</feature>
<feature type="region of interest" description="Disordered" evidence="16">
    <location>
        <begin position="1542"/>
        <end position="1589"/>
    </location>
</feature>
<comment type="caution">
    <text evidence="21">The sequence shown here is derived from an EMBL/GenBank/DDBJ whole genome shotgun (WGS) entry which is preliminary data.</text>
</comment>
<dbReference type="EMBL" id="JTDF01010540">
    <property type="protein sequence ID" value="KAF8563840.1"/>
    <property type="molecule type" value="Genomic_DNA"/>
</dbReference>
<evidence type="ECO:0000313" key="22">
    <source>
        <dbReference type="Proteomes" id="UP000699462"/>
    </source>
</evidence>
<dbReference type="SMART" id="SM00404">
    <property type="entry name" value="PTPc_motif"/>
    <property type="match status" value="2"/>
</dbReference>
<dbReference type="InterPro" id="IPR016130">
    <property type="entry name" value="Tyr_Pase_AS"/>
</dbReference>
<dbReference type="Gene3D" id="3.90.190.10">
    <property type="entry name" value="Protein tyrosine phosphatase superfamily"/>
    <property type="match status" value="3"/>
</dbReference>
<feature type="domain" description="Fibronectin type-III" evidence="20">
    <location>
        <begin position="458"/>
        <end position="581"/>
    </location>
</feature>
<dbReference type="SMART" id="SM00060">
    <property type="entry name" value="FN3"/>
    <property type="match status" value="6"/>
</dbReference>
<dbReference type="InterPro" id="IPR003961">
    <property type="entry name" value="FN3_dom"/>
</dbReference>
<dbReference type="InterPro" id="IPR029021">
    <property type="entry name" value="Prot-tyrosine_phosphatase-like"/>
</dbReference>
<dbReference type="PROSITE" id="PS50853">
    <property type="entry name" value="FN3"/>
    <property type="match status" value="2"/>
</dbReference>
<keyword evidence="22" id="KW-1185">Reference proteome</keyword>
<dbReference type="PROSITE" id="PS50835">
    <property type="entry name" value="IG_LIKE"/>
    <property type="match status" value="2"/>
</dbReference>
<evidence type="ECO:0000256" key="5">
    <source>
        <dbReference type="ARBA" id="ARBA00022729"/>
    </source>
</evidence>
<dbReference type="PROSITE" id="PS50056">
    <property type="entry name" value="TYR_PHOSPHATASE_2"/>
    <property type="match status" value="2"/>
</dbReference>
<accession>A0A8T0D7M8</accession>
<evidence type="ECO:0000256" key="4">
    <source>
        <dbReference type="ARBA" id="ARBA00022692"/>
    </source>
</evidence>
<keyword evidence="6" id="KW-0677">Repeat</keyword>
<keyword evidence="8" id="KW-0904">Protein phosphatase</keyword>
<evidence type="ECO:0000259" key="20">
    <source>
        <dbReference type="PROSITE" id="PS50853"/>
    </source>
</evidence>
<evidence type="ECO:0000259" key="18">
    <source>
        <dbReference type="PROSITE" id="PS50056"/>
    </source>
</evidence>
<keyword evidence="7" id="KW-0378">Hydrolase</keyword>
<dbReference type="Pfam" id="PF00102">
    <property type="entry name" value="Y_phosphatase"/>
    <property type="match status" value="4"/>
</dbReference>
<comment type="catalytic activity">
    <reaction evidence="15">
        <text>O-phospho-L-tyrosyl-[protein] + H2O = L-tyrosyl-[protein] + phosphate</text>
        <dbReference type="Rhea" id="RHEA:10684"/>
        <dbReference type="Rhea" id="RHEA-COMP:10136"/>
        <dbReference type="Rhea" id="RHEA-COMP:20101"/>
        <dbReference type="ChEBI" id="CHEBI:15377"/>
        <dbReference type="ChEBI" id="CHEBI:43474"/>
        <dbReference type="ChEBI" id="CHEBI:46858"/>
        <dbReference type="ChEBI" id="CHEBI:61978"/>
        <dbReference type="EC" id="3.1.3.48"/>
    </reaction>
</comment>
<evidence type="ECO:0000256" key="6">
    <source>
        <dbReference type="ARBA" id="ARBA00022737"/>
    </source>
</evidence>
<dbReference type="SMART" id="SM00194">
    <property type="entry name" value="PTPc"/>
    <property type="match status" value="2"/>
</dbReference>
<dbReference type="SUPFAM" id="SSF48726">
    <property type="entry name" value="Immunoglobulin"/>
    <property type="match status" value="2"/>
</dbReference>
<dbReference type="InterPro" id="IPR000242">
    <property type="entry name" value="PTP_cat"/>
</dbReference>
<dbReference type="CDD" id="cd00063">
    <property type="entry name" value="FN3"/>
    <property type="match status" value="2"/>
</dbReference>
<keyword evidence="4" id="KW-0812">Transmembrane</keyword>
<dbReference type="Pfam" id="PF00041">
    <property type="entry name" value="fn3"/>
    <property type="match status" value="1"/>
</dbReference>
<dbReference type="InterPro" id="IPR013783">
    <property type="entry name" value="Ig-like_fold"/>
</dbReference>
<evidence type="ECO:0000259" key="17">
    <source>
        <dbReference type="PROSITE" id="PS50055"/>
    </source>
</evidence>
<dbReference type="InterPro" id="IPR000387">
    <property type="entry name" value="Tyr_Pase_dom"/>
</dbReference>
<keyword evidence="9" id="KW-1133">Transmembrane helix</keyword>
<dbReference type="InterPro" id="IPR036179">
    <property type="entry name" value="Ig-like_dom_sf"/>
</dbReference>
<evidence type="ECO:0000256" key="12">
    <source>
        <dbReference type="ARBA" id="ARBA00023170"/>
    </source>
</evidence>
<protein>
    <recommendedName>
        <fullName evidence="3">protein-tyrosine-phosphatase</fullName>
        <ecNumber evidence="3">3.1.3.48</ecNumber>
    </recommendedName>
</protein>
<dbReference type="SUPFAM" id="SSF52799">
    <property type="entry name" value="(Phosphotyrosine protein) phosphatases II"/>
    <property type="match status" value="2"/>
</dbReference>
<dbReference type="EC" id="3.1.3.48" evidence="3"/>
<dbReference type="PANTHER" id="PTHR46957:SF6">
    <property type="entry name" value="PROTEIN-TYROSINE-PHOSPHATASE"/>
    <property type="match status" value="1"/>
</dbReference>
<dbReference type="FunFam" id="2.60.40.10:FF:000032">
    <property type="entry name" value="palladin isoform X1"/>
    <property type="match status" value="1"/>
</dbReference>
<evidence type="ECO:0000256" key="14">
    <source>
        <dbReference type="ARBA" id="ARBA00023319"/>
    </source>
</evidence>
<dbReference type="InterPro" id="IPR003595">
    <property type="entry name" value="Tyr_Pase_cat"/>
</dbReference>
<feature type="domain" description="Tyrosine-protein phosphatase" evidence="17">
    <location>
        <begin position="1897"/>
        <end position="2249"/>
    </location>
</feature>
<evidence type="ECO:0000256" key="9">
    <source>
        <dbReference type="ARBA" id="ARBA00022989"/>
    </source>
</evidence>
<keyword evidence="14" id="KW-0393">Immunoglobulin domain</keyword>
<evidence type="ECO:0000256" key="1">
    <source>
        <dbReference type="ARBA" id="ARBA00004479"/>
    </source>
</evidence>
<keyword evidence="5" id="KW-0732">Signal</keyword>
<sequence>MPSISSVYNADSHHGIQLLTGAIRASKISALEVSGVAVSEAHFGQTVRAPRGSVLRVANTLPNYNGAIITCTATNALGRAEASAKLVVYADEAAAPPGFPGFLNSFSVIVAKKNTAVELECRTSGDPPPQISWYKNSVPIDLTDQRFTKLDDGNLKISNLIEDDEGKYECAATNQKGTRLSSGDNLLVRAKRFRPHFTNIPSPRYVISPGGRLSLTCTAVGAPVPSVDWYRGTRRLEHEKLDNQPPGTARIVLLDLSESINVTCVAESNMGRIYHDVQVVVKNLPPPPQRMYLIDLSATHARLAFTPSKTDGPAKSVSASSSSAILKYLIFWMPTEQFDNQTFHTMPNQVISMLHPSLAMLDSTTRTDGAQPSVMLLPNDLKNVTKTAGDRVKLIDADKVITLADSINQFQAIVTSITQLKPFTEYTVWARAVGSDNDASLPGLPFSFVTQEIAPSSPPRQVSAQAISNAAVTVYWNPPLEANGRIRAYRVYHTDRPNLELAYWDTSIVDLDANQQTQLSIGNESTTPGSGATGSSRPGLLYILSHLTANATYFVRVSAVNGKGEGPASDATVPPEDMDQTTKPLKQYNLEYVVSTSLVKPADVSQWTVGLDAMFTASSEPVQSIQLSSDRERAVIGNLRPDTQYAFSMASVSASGPGVRAMAYARTKKFVPGEPTNLTVEASSSTELKVQWQPPVLSHPIAQTDSKSTRIAYYDLSWRPSTSTGTWIRTDHASSAWGTGQATATTSQLTDPQGFSRRLIPAHSDTSTTSWYSAIISGLQPATYYVVHLRAVAPSGSGDRAVATPVQTWESPPAAPRNVRLFSQVLPPTGSQMPPQVLIRVSWEESPTSNIESDKYHRHVYRVRWRLLLGITDPKVLLADSTITRRARRIDPVPDRWLYWPTLVGQIAAPETTTHLVPENLYEGELNTTETSWNPLPGLFLLGMTYEFRVAVVTPLQAGHEAVQLIALEGSPPTGSPFNLTVIENPDTPLTLSWIAPDWIHRHGAFLAYELQCEAANGGGTQESLPIINISLDNSLVEWPGQVRINPHSLIAWPNGRLALMSALQINRLGQDMYCMVRARTKYGTGPWSAPEKILTKQPEAVPPPPKEIRAILMPSGDLRVSWTMPPGLIQTRWVVDDPLDNQTSSRPIVYRRFAVYVSPQLHKNWTRYLTKGPTTELVVPKRYVSPLVGHIVRVSSIGGIAGGHEGTWSDAVVMQRISARSEAVQVSNLTCDLSVLYSYPRRSWSVELGWSTPTRLRVGRSLDRLLHYRVNYTVANQLLSNPSTSREYSVRASDAPTSSFIRHKLNGIPSNAVYVISVRPVLSRSGTNAMSSSDLLADLYGVPSEVKCVTPKEVELRVEPPWVIKLDAVKSAKENTRMLIGCEVSHDGGSGESLTASKSVPSVHFELFGHRLGHNSDEPLVLARWVSSQPMRKNQRFQVELGEVRLNSPSSAALPTTTDDRIKGLRLELGHSYALALRACVRALASSYATEAARFRPQNTCYQSLWSQPVGPNLPVPKAAQNSVAIDPDPDRMLWPSETESDMASLLNRPPSDDATAHGPGWSSNLHGKRQSDASIVSDVHKSGPSQRETIEFPLTHTVVGENKRPVHSASVSVLAVVVSVTVLLLGIGLCCLLLVVHRRRKRSDIDGRVVLARAKSWTTDRSERWQAGRPAYSLLSWIGSKKRGSRRRLSQSFNLIDNRGPPPGSGSITANLPVSLPPYSTSSCYEDSVARFGAGEMMHRMGPNGTNASYNSSMDPLGCHSQFGSLRTDNVRHELTHIGTPESPNGTLYTGGLHRVNSTCLGYQPLASPSSTSVYATQVPDPSGFTVGSLKSVHTMGSKSTSTQGNFTTLGMNCANPMPSNLGSRLPETGLSRLIGMNQLVDRVQTLKADSGRLMAAEFESIDPGGQFTWEHSNRAANRPKNRYANVIAYDHSRVVLQYTSPNDPDSDYINANYLDGYRKQNAYIATQGPLPHTINDFWRMVWEQRSAMIVSMTRLEERARVKCEQYWPGNGSSTVVVGTSGGSGGVLGSAVSGAVSPEQHRFMPSKVQESKFWLKDNSASALPPTISFRTNGFGLSDYSTDESTVFVNTQSLPEENGWDVTCSDMLGEAVYGDITVGLLDVMELAYYTIRTFVLHKTGSAERREVRQLQFTAWPDHGVPNHPAPLLMFLRRVRAECPPDVGPIIVHCSAGVGRTGAFILLDILLEQMRREKAVDVFTTVSRLRAQRNFMVQTEDQYAFVYEALVEAAASGNTELTVRQLAAHWARLIRSDDTLAGRGDGSSKSASTGLELEFSQLVSQNQLTKIISSAPSSIGLLSPIDPFSSQDEDHSNASAGIPRLPPINSNTIGKSNAATLRVNLAKNRNMEFVPHEANRVALTAIRGVDGSDYINASYIDGYRSRAAYIATQAPLSTTLDDFWRAIWETGSCLIVRMESTPSYDDPQSADMPFYWPTAQSTRHGFLVVDPIATYTMTSYVMREMRLTDTRDGTTRTVRQFDVSPTADAMSALEAPTSYFPDQHKASRRANTDFYDTFNEVKSPTSPLLHGDSALETSSTNYSGNGRFDQRRLSVNFRQRCHQLSEAMLEIVIQVHKTKEHFGMEGPITVHCNLGAGRTGVFLAIALILERMRYEGVVDMFQTVKLLRWQRPGLIRTATEYAFCYATALEYLESFERYVG</sequence>
<dbReference type="InterPro" id="IPR036116">
    <property type="entry name" value="FN3_sf"/>
</dbReference>
<evidence type="ECO:0000256" key="15">
    <source>
        <dbReference type="ARBA" id="ARBA00051722"/>
    </source>
</evidence>
<keyword evidence="11" id="KW-1015">Disulfide bond</keyword>
<feature type="domain" description="Ig-like" evidence="19">
    <location>
        <begin position="100"/>
        <end position="181"/>
    </location>
</feature>
<evidence type="ECO:0000313" key="21">
    <source>
        <dbReference type="EMBL" id="KAF8563840.1"/>
    </source>
</evidence>
<feature type="domain" description="Fibronectin type-III" evidence="20">
    <location>
        <begin position="674"/>
        <end position="811"/>
    </location>
</feature>